<evidence type="ECO:0008006" key="4">
    <source>
        <dbReference type="Google" id="ProtNLM"/>
    </source>
</evidence>
<evidence type="ECO:0000313" key="3">
    <source>
        <dbReference type="Proteomes" id="UP000091918"/>
    </source>
</evidence>
<proteinExistence type="predicted"/>
<reference evidence="2 3" key="1">
    <citation type="submission" date="2015-07" db="EMBL/GenBank/DDBJ databases">
        <title>Emmonsia species relationships and genome sequence.</title>
        <authorList>
            <person name="Cuomo C.A."/>
            <person name="Schwartz I.S."/>
            <person name="Kenyon C."/>
            <person name="de Hoog G.S."/>
            <person name="Govender N.P."/>
            <person name="Botha A."/>
            <person name="Moreno L."/>
            <person name="de Vries M."/>
            <person name="Munoz J.F."/>
            <person name="Stielow J.B."/>
        </authorList>
    </citation>
    <scope>NUCLEOTIDE SEQUENCE [LARGE SCALE GENOMIC DNA]</scope>
    <source>
        <strain evidence="2 3">CBS 136260</strain>
    </source>
</reference>
<dbReference type="EMBL" id="LGUA01000863">
    <property type="protein sequence ID" value="OAX79879.1"/>
    <property type="molecule type" value="Genomic_DNA"/>
</dbReference>
<dbReference type="OrthoDB" id="205993at2759"/>
<name>A0A1B7NSW8_9EURO</name>
<evidence type="ECO:0000313" key="2">
    <source>
        <dbReference type="EMBL" id="OAX79879.1"/>
    </source>
</evidence>
<feature type="compositionally biased region" description="Basic residues" evidence="1">
    <location>
        <begin position="1"/>
        <end position="10"/>
    </location>
</feature>
<dbReference type="GO" id="GO:1990116">
    <property type="term" value="P:ribosome-associated ubiquitin-dependent protein catabolic process"/>
    <property type="evidence" value="ECO:0007669"/>
    <property type="project" value="TreeGrafter"/>
</dbReference>
<feature type="region of interest" description="Disordered" evidence="1">
    <location>
        <begin position="592"/>
        <end position="630"/>
    </location>
</feature>
<gene>
    <name evidence="2" type="ORF">ACJ72_05802</name>
</gene>
<dbReference type="PANTHER" id="PTHR22684:SF0">
    <property type="entry name" value="RIBOSOME QUALITY CONTROL COMPLEX SUBUNIT TCF25"/>
    <property type="match status" value="1"/>
</dbReference>
<dbReference type="AlphaFoldDB" id="A0A1B7NSW8"/>
<dbReference type="InterPro" id="IPR006994">
    <property type="entry name" value="TCF25/Rqc1"/>
</dbReference>
<feature type="compositionally biased region" description="Low complexity" evidence="1">
    <location>
        <begin position="93"/>
        <end position="107"/>
    </location>
</feature>
<protein>
    <recommendedName>
        <fullName evidence="4">Transcription factor 25</fullName>
    </recommendedName>
</protein>
<organism evidence="2 3">
    <name type="scientific">Emergomyces africanus</name>
    <dbReference type="NCBI Taxonomy" id="1955775"/>
    <lineage>
        <taxon>Eukaryota</taxon>
        <taxon>Fungi</taxon>
        <taxon>Dikarya</taxon>
        <taxon>Ascomycota</taxon>
        <taxon>Pezizomycotina</taxon>
        <taxon>Eurotiomycetes</taxon>
        <taxon>Eurotiomycetidae</taxon>
        <taxon>Onygenales</taxon>
        <taxon>Ajellomycetaceae</taxon>
        <taxon>Emergomyces</taxon>
    </lineage>
</organism>
<dbReference type="Proteomes" id="UP000091918">
    <property type="component" value="Unassembled WGS sequence"/>
</dbReference>
<feature type="compositionally biased region" description="Basic residues" evidence="1">
    <location>
        <begin position="81"/>
        <end position="91"/>
    </location>
</feature>
<feature type="region of interest" description="Disordered" evidence="1">
    <location>
        <begin position="1"/>
        <end position="111"/>
    </location>
</feature>
<comment type="caution">
    <text evidence="2">The sequence shown here is derived from an EMBL/GenBank/DDBJ whole genome shotgun (WGS) entry which is preliminary data.</text>
</comment>
<dbReference type="InterPro" id="IPR011990">
    <property type="entry name" value="TPR-like_helical_dom_sf"/>
</dbReference>
<evidence type="ECO:0000256" key="1">
    <source>
        <dbReference type="SAM" id="MobiDB-lite"/>
    </source>
</evidence>
<dbReference type="GO" id="GO:0072344">
    <property type="term" value="P:rescue of stalled ribosome"/>
    <property type="evidence" value="ECO:0007669"/>
    <property type="project" value="TreeGrafter"/>
</dbReference>
<feature type="compositionally biased region" description="Basic and acidic residues" evidence="1">
    <location>
        <begin position="609"/>
        <end position="624"/>
    </location>
</feature>
<dbReference type="GO" id="GO:1990112">
    <property type="term" value="C:RQC complex"/>
    <property type="evidence" value="ECO:0007669"/>
    <property type="project" value="TreeGrafter"/>
</dbReference>
<dbReference type="Gene3D" id="1.25.40.10">
    <property type="entry name" value="Tetratricopeptide repeat domain"/>
    <property type="match status" value="1"/>
</dbReference>
<accession>A0A1B7NSW8</accession>
<dbReference type="STRING" id="1658172.A0A1B7NSW8"/>
<keyword evidence="3" id="KW-1185">Reference proteome</keyword>
<dbReference type="PANTHER" id="PTHR22684">
    <property type="entry name" value="NULP1-RELATED"/>
    <property type="match status" value="1"/>
</dbReference>
<sequence>MSSRALRKLQKQQDQEVANASLEESDDDIHDFQKPRTKFNAFDLLDSSQDAESRSESEASIPEPVQTQEKPLAPSKPTDTKKRKKKKKRTKNTAGATESKAAAAPGADESELDEIDRALKALSCKNPLQTDDVNHGTRGNAADEHLSEELDELLAIDPWRLNALNEMKKLFGNVVLENTNETTITSPRRRNRNQPVDLGRALTGRYNPVSRGQNLAGAALRKNVLMQAKDEWPRATSGGLGMEVVDKLSSDQTEYKLVHNTAYKDAQRQFEICVESMEPERMIHHLQYNPYHISSLLQVSEIAKHQGDHAVSGDLLERALFNIGRSVHSSFGNRLKQGKARLDFNIAANRELWLAGWRYIKNLEMKGTLKTAYEWAKLLLSLDPDDPYSINLIIDSLAVRGREQDHFIELCSHPFFSGHWENFPNIQCSLALAYFLQRKPAECRSQLRKAMSRYPWIFCRLAQELNIEPIPERIWGVQAPNQSHELFCELYIARAKDIWNTPEAISVLVEVGDTLTTNKELVEAPEITLGVARHVLLSDIPSVTTHLPRYFAAGRISASDPLPPGEPIMDPPLNTHTAGVFDVAREIFGLNGRAADGDSGSEQQDSDDEHQPDLHLHPQERDNNMGEGQIEDLTSHPEEYLFNRGLRDLQDFLLVNGVDRGNWVVDGDSNPVTDWVRMLRRLDADVWDSVIQDAAAGLDSPLIVDLLLEELQMQGEGRNRGNG</sequence>
<dbReference type="Pfam" id="PF04910">
    <property type="entry name" value="Tcf25"/>
    <property type="match status" value="1"/>
</dbReference>